<comment type="caution">
    <text evidence="2">The sequence shown here is derived from an EMBL/GenBank/DDBJ whole genome shotgun (WGS) entry which is preliminary data.</text>
</comment>
<feature type="region of interest" description="Disordered" evidence="1">
    <location>
        <begin position="133"/>
        <end position="153"/>
    </location>
</feature>
<reference evidence="2 3" key="1">
    <citation type="submission" date="2023-03" db="EMBL/GenBank/DDBJ databases">
        <title>High recombination rates correlate with genetic variation in Cardiocondyla obscurior ants.</title>
        <authorList>
            <person name="Errbii M."/>
        </authorList>
    </citation>
    <scope>NUCLEOTIDE SEQUENCE [LARGE SCALE GENOMIC DNA]</scope>
    <source>
        <strain evidence="2">Alpha-2009</strain>
        <tissue evidence="2">Whole body</tissue>
    </source>
</reference>
<name>A0AAW2FB82_9HYME</name>
<feature type="compositionally biased region" description="Basic and acidic residues" evidence="1">
    <location>
        <begin position="140"/>
        <end position="153"/>
    </location>
</feature>
<accession>A0AAW2FB82</accession>
<gene>
    <name evidence="2" type="ORF">PUN28_012067</name>
</gene>
<dbReference type="EMBL" id="JADYXP020000012">
    <property type="protein sequence ID" value="KAL0112490.1"/>
    <property type="molecule type" value="Genomic_DNA"/>
</dbReference>
<keyword evidence="3" id="KW-1185">Reference proteome</keyword>
<evidence type="ECO:0000256" key="1">
    <source>
        <dbReference type="SAM" id="MobiDB-lite"/>
    </source>
</evidence>
<proteinExistence type="predicted"/>
<protein>
    <submittedName>
        <fullName evidence="2">Uncharacterized protein</fullName>
    </submittedName>
</protein>
<dbReference type="Proteomes" id="UP001430953">
    <property type="component" value="Unassembled WGS sequence"/>
</dbReference>
<evidence type="ECO:0000313" key="2">
    <source>
        <dbReference type="EMBL" id="KAL0112490.1"/>
    </source>
</evidence>
<dbReference type="AlphaFoldDB" id="A0AAW2FB82"/>
<sequence length="153" mass="18000">MVVSLRSENRSFNSKMLISARSFSSITYREHKHERAAHIKMGPVTEQAGIIKKKKRKIIVEDWKGTKNPFGSNVQLRQWRNLIKQTRLTDASFNIARHWSRNDWLLFVALRWIQMKRSIAIRVHQNEREREELKGGNLERAGETEMKRCEAAA</sequence>
<organism evidence="2 3">
    <name type="scientific">Cardiocondyla obscurior</name>
    <dbReference type="NCBI Taxonomy" id="286306"/>
    <lineage>
        <taxon>Eukaryota</taxon>
        <taxon>Metazoa</taxon>
        <taxon>Ecdysozoa</taxon>
        <taxon>Arthropoda</taxon>
        <taxon>Hexapoda</taxon>
        <taxon>Insecta</taxon>
        <taxon>Pterygota</taxon>
        <taxon>Neoptera</taxon>
        <taxon>Endopterygota</taxon>
        <taxon>Hymenoptera</taxon>
        <taxon>Apocrita</taxon>
        <taxon>Aculeata</taxon>
        <taxon>Formicoidea</taxon>
        <taxon>Formicidae</taxon>
        <taxon>Myrmicinae</taxon>
        <taxon>Cardiocondyla</taxon>
    </lineage>
</organism>
<evidence type="ECO:0000313" key="3">
    <source>
        <dbReference type="Proteomes" id="UP001430953"/>
    </source>
</evidence>